<evidence type="ECO:0000313" key="1">
    <source>
        <dbReference type="EMBL" id="MDA5111008.1"/>
    </source>
</evidence>
<reference evidence="1" key="1">
    <citation type="submission" date="2022-12" db="EMBL/GenBank/DDBJ databases">
        <title>Draft genome sequence of the thermophilic strain Brevibacillus thermoruber HT42, isolated from Los Humeros, Puebla, Mexico, with biotechnological potential.</title>
        <authorList>
            <person name="Lara Sanchez J."/>
            <person name="Solis Palacios R."/>
            <person name="Bustos Baena A.S."/>
            <person name="Ruz Baez A.E."/>
            <person name="Espinosa Luna G."/>
            <person name="Oliart Ros R.M."/>
        </authorList>
    </citation>
    <scope>NUCLEOTIDE SEQUENCE</scope>
    <source>
        <strain evidence="1">HT42</strain>
    </source>
</reference>
<protein>
    <submittedName>
        <fullName evidence="1">Nucleotidyl transferase AbiEii/AbiGii toxin family protein</fullName>
    </submittedName>
</protein>
<dbReference type="RefSeq" id="WP_271141064.1">
    <property type="nucleotide sequence ID" value="NZ_JAPYYP010000058.1"/>
</dbReference>
<name>A0A9X3TVQ3_9BACL</name>
<gene>
    <name evidence="1" type="ORF">O3V59_21980</name>
</gene>
<dbReference type="Pfam" id="PF08843">
    <property type="entry name" value="AbiEii"/>
    <property type="match status" value="1"/>
</dbReference>
<organism evidence="1 2">
    <name type="scientific">Brevibacillus thermoruber</name>
    <dbReference type="NCBI Taxonomy" id="33942"/>
    <lineage>
        <taxon>Bacteria</taxon>
        <taxon>Bacillati</taxon>
        <taxon>Bacillota</taxon>
        <taxon>Bacilli</taxon>
        <taxon>Bacillales</taxon>
        <taxon>Paenibacillaceae</taxon>
        <taxon>Brevibacillus</taxon>
    </lineage>
</organism>
<dbReference type="GO" id="GO:0016740">
    <property type="term" value="F:transferase activity"/>
    <property type="evidence" value="ECO:0007669"/>
    <property type="project" value="UniProtKB-KW"/>
</dbReference>
<comment type="caution">
    <text evidence="1">The sequence shown here is derived from an EMBL/GenBank/DDBJ whole genome shotgun (WGS) entry which is preliminary data.</text>
</comment>
<dbReference type="Gene3D" id="3.10.450.620">
    <property type="entry name" value="JHP933, nucleotidyltransferase-like core domain"/>
    <property type="match status" value="1"/>
</dbReference>
<sequence>MLTAEADKLRKLAIISLFSDDELMDILVLKGGNALNIAYKINDRASMDIDLSMDSDFEEDLEVR</sequence>
<dbReference type="EMBL" id="JAPYYP010000058">
    <property type="protein sequence ID" value="MDA5111008.1"/>
    <property type="molecule type" value="Genomic_DNA"/>
</dbReference>
<accession>A0A9X3TVQ3</accession>
<keyword evidence="2" id="KW-1185">Reference proteome</keyword>
<dbReference type="Proteomes" id="UP001151071">
    <property type="component" value="Unassembled WGS sequence"/>
</dbReference>
<keyword evidence="1" id="KW-0808">Transferase</keyword>
<dbReference type="InterPro" id="IPR014942">
    <property type="entry name" value="AbiEii"/>
</dbReference>
<dbReference type="AlphaFoldDB" id="A0A9X3TVQ3"/>
<evidence type="ECO:0000313" key="2">
    <source>
        <dbReference type="Proteomes" id="UP001151071"/>
    </source>
</evidence>
<proteinExistence type="predicted"/>